<reference evidence="1" key="1">
    <citation type="journal article" date="2014" name="Front. Microbiol.">
        <title>High frequency of phylogenetically diverse reductive dehalogenase-homologous genes in deep subseafloor sedimentary metagenomes.</title>
        <authorList>
            <person name="Kawai M."/>
            <person name="Futagami T."/>
            <person name="Toyoda A."/>
            <person name="Takaki Y."/>
            <person name="Nishi S."/>
            <person name="Hori S."/>
            <person name="Arai W."/>
            <person name="Tsubouchi T."/>
            <person name="Morono Y."/>
            <person name="Uchiyama I."/>
            <person name="Ito T."/>
            <person name="Fujiyama A."/>
            <person name="Inagaki F."/>
            <person name="Takami H."/>
        </authorList>
    </citation>
    <scope>NUCLEOTIDE SEQUENCE</scope>
    <source>
        <strain evidence="1">Expedition CK06-06</strain>
    </source>
</reference>
<name>X0UZB1_9ZZZZ</name>
<evidence type="ECO:0008006" key="2">
    <source>
        <dbReference type="Google" id="ProtNLM"/>
    </source>
</evidence>
<comment type="caution">
    <text evidence="1">The sequence shown here is derived from an EMBL/GenBank/DDBJ whole genome shotgun (WGS) entry which is preliminary data.</text>
</comment>
<sequence>TDISLVQKPEGVAAVGGYVYVLSHPGHCVYRYSCCGGTPDVSNTLRRDSQSGVGNPSGLAIYGDYMWVVVWGPDYAIYGYLLDDAFSGTGDINATRVIPLLTVGNSVINKSPTGLAIDNNNYIYVLDSDDTQFYQYPIPGGPYNGDPVVASNLLLDTAGDPLQNPSGAMFDGTSLWVVDYGTDTMYQYNLTDLFDESGTTTPIFEFPLDPANGNASGV</sequence>
<protein>
    <recommendedName>
        <fullName evidence="2">SMP-30/Gluconolactonase/LRE-like region domain-containing protein</fullName>
    </recommendedName>
</protein>
<dbReference type="Gene3D" id="2.120.10.30">
    <property type="entry name" value="TolB, C-terminal domain"/>
    <property type="match status" value="1"/>
</dbReference>
<organism evidence="1">
    <name type="scientific">marine sediment metagenome</name>
    <dbReference type="NCBI Taxonomy" id="412755"/>
    <lineage>
        <taxon>unclassified sequences</taxon>
        <taxon>metagenomes</taxon>
        <taxon>ecological metagenomes</taxon>
    </lineage>
</organism>
<dbReference type="EMBL" id="BARS01024722">
    <property type="protein sequence ID" value="GAG11165.1"/>
    <property type="molecule type" value="Genomic_DNA"/>
</dbReference>
<proteinExistence type="predicted"/>
<dbReference type="AlphaFoldDB" id="X0UZB1"/>
<dbReference type="InterPro" id="IPR011042">
    <property type="entry name" value="6-blade_b-propeller_TolB-like"/>
</dbReference>
<feature type="non-terminal residue" evidence="1">
    <location>
        <position position="1"/>
    </location>
</feature>
<accession>X0UZB1</accession>
<dbReference type="SUPFAM" id="SSF63825">
    <property type="entry name" value="YWTD domain"/>
    <property type="match status" value="1"/>
</dbReference>
<gene>
    <name evidence="1" type="ORF">S01H1_39200</name>
</gene>
<evidence type="ECO:0000313" key="1">
    <source>
        <dbReference type="EMBL" id="GAG11165.1"/>
    </source>
</evidence>